<dbReference type="PANTHER" id="PTHR44196">
    <property type="entry name" value="DEHYDROGENASE/REDUCTASE SDR FAMILY MEMBER 7B"/>
    <property type="match status" value="1"/>
</dbReference>
<reference evidence="5" key="3">
    <citation type="journal article" date="2016" name="Genome Announc.">
        <title>Revised genome sequence of the purple photosynthetic bacterium Blastochloris viridis.</title>
        <authorList>
            <person name="Liu L.N."/>
            <person name="Faulkner M."/>
            <person name="Liu X."/>
            <person name="Huang F."/>
            <person name="Darby A.C."/>
            <person name="Hall N."/>
        </authorList>
    </citation>
    <scope>NUCLEOTIDE SEQUENCE [LARGE SCALE GENOMIC DNA]</scope>
    <source>
        <strain evidence="5">ATCC 19567 / DSM 133 / F</strain>
    </source>
</reference>
<dbReference type="GO" id="GO:0016020">
    <property type="term" value="C:membrane"/>
    <property type="evidence" value="ECO:0007669"/>
    <property type="project" value="TreeGrafter"/>
</dbReference>
<protein>
    <submittedName>
        <fullName evidence="4">Putative oxidoreductase</fullName>
        <ecNumber evidence="4">1.-.-.-</ecNumber>
    </submittedName>
    <submittedName>
        <fullName evidence="3">Sorbitol-6-phosphate 2-dehydrogenase</fullName>
    </submittedName>
</protein>
<dbReference type="InterPro" id="IPR036291">
    <property type="entry name" value="NAD(P)-bd_dom_sf"/>
</dbReference>
<evidence type="ECO:0000313" key="5">
    <source>
        <dbReference type="Proteomes" id="UP000065734"/>
    </source>
</evidence>
<dbReference type="InterPro" id="IPR002347">
    <property type="entry name" value="SDR_fam"/>
</dbReference>
<dbReference type="OrthoDB" id="335726at2"/>
<dbReference type="Gene3D" id="3.40.50.720">
    <property type="entry name" value="NAD(P)-binding Rossmann-like Domain"/>
    <property type="match status" value="1"/>
</dbReference>
<dbReference type="PATRIC" id="fig|1079.6.peg.2524"/>
<proteinExistence type="inferred from homology"/>
<evidence type="ECO:0000256" key="1">
    <source>
        <dbReference type="ARBA" id="ARBA00006484"/>
    </source>
</evidence>
<dbReference type="STRING" id="1079.BVIR_2415"/>
<reference evidence="3" key="1">
    <citation type="journal article" date="2015" name="Genome Announc.">
        <title>Complete Genome Sequence of the Bacteriochlorophyll b-Producing Photosynthetic Bacterium Blastochloris viridis.</title>
        <authorList>
            <person name="Tsukatani Y."/>
            <person name="Hirose Y."/>
            <person name="Harada J."/>
            <person name="Misawa N."/>
            <person name="Mori K."/>
            <person name="Inoue K."/>
            <person name="Tamiaki H."/>
        </authorList>
    </citation>
    <scope>NUCLEOTIDE SEQUENCE [LARGE SCALE GENOMIC DNA]</scope>
    <source>
        <strain evidence="3">DSM 133</strain>
    </source>
</reference>
<name>A0A0H5BHM4_BLAVI</name>
<dbReference type="KEGG" id="bvr:BVIR_2415"/>
<dbReference type="Proteomes" id="UP000065734">
    <property type="component" value="Chromosome I"/>
</dbReference>
<dbReference type="EC" id="1.-.-.-" evidence="4"/>
<dbReference type="EMBL" id="LN907867">
    <property type="protein sequence ID" value="CUU42846.1"/>
    <property type="molecule type" value="Genomic_DNA"/>
</dbReference>
<dbReference type="EMBL" id="AP014854">
    <property type="protein sequence ID" value="BAR99886.1"/>
    <property type="molecule type" value="Genomic_DNA"/>
</dbReference>
<organism evidence="4 5">
    <name type="scientific">Blastochloris viridis</name>
    <name type="common">Rhodopseudomonas viridis</name>
    <dbReference type="NCBI Taxonomy" id="1079"/>
    <lineage>
        <taxon>Bacteria</taxon>
        <taxon>Pseudomonadati</taxon>
        <taxon>Pseudomonadota</taxon>
        <taxon>Alphaproteobacteria</taxon>
        <taxon>Hyphomicrobiales</taxon>
        <taxon>Blastochloridaceae</taxon>
        <taxon>Blastochloris</taxon>
    </lineage>
</organism>
<comment type="similarity">
    <text evidence="1">Belongs to the short-chain dehydrogenases/reductases (SDR) family.</text>
</comment>
<dbReference type="AlphaFoldDB" id="A0A0H5BHM4"/>
<keyword evidence="2 4" id="KW-0560">Oxidoreductase</keyword>
<keyword evidence="5" id="KW-1185">Reference proteome</keyword>
<evidence type="ECO:0000256" key="2">
    <source>
        <dbReference type="ARBA" id="ARBA00023002"/>
    </source>
</evidence>
<evidence type="ECO:0000313" key="3">
    <source>
        <dbReference type="EMBL" id="BAR99886.1"/>
    </source>
</evidence>
<dbReference type="PROSITE" id="PS00061">
    <property type="entry name" value="ADH_SHORT"/>
    <property type="match status" value="1"/>
</dbReference>
<accession>A0A0H5BHM4</accession>
<sequence>MASDTPTRVAVFGATSGIATAVARLYAGRGARLVLIGRDRAALEASAADLRTRGAAAVELVAADFAQPDRTIAAAGEAFAAFGGLDVAMVAYGSLPDQVAAQKEPAQLIAAIGLNLVSPVLLCEQLAARFEAQGHGALAVITSVAGNRGRQSNYIYGAAKGGLQRYLEGLRHRLHASAIAVTDIRPGFVRTAMTEHLPRGGPLWAEPGAVGAEIVRAIDGCRAVVYTPRFWRYIMWVVQALPRTLIHRTRL</sequence>
<dbReference type="InterPro" id="IPR020904">
    <property type="entry name" value="Sc_DH/Rdtase_CS"/>
</dbReference>
<dbReference type="PANTHER" id="PTHR44196:SF3">
    <property type="entry name" value="SHORT CHAIN DEHYDROGENASE FAMILY PROTEIN"/>
    <property type="match status" value="1"/>
</dbReference>
<dbReference type="PRINTS" id="PR00081">
    <property type="entry name" value="GDHRDH"/>
</dbReference>
<dbReference type="Pfam" id="PF00106">
    <property type="entry name" value="adh_short"/>
    <property type="match status" value="1"/>
</dbReference>
<evidence type="ECO:0000313" key="4">
    <source>
        <dbReference type="EMBL" id="CUU42846.1"/>
    </source>
</evidence>
<dbReference type="GO" id="GO:0016491">
    <property type="term" value="F:oxidoreductase activity"/>
    <property type="evidence" value="ECO:0007669"/>
    <property type="project" value="UniProtKB-KW"/>
</dbReference>
<reference evidence="4" key="2">
    <citation type="submission" date="2015-11" db="EMBL/GenBank/DDBJ databases">
        <authorList>
            <person name="Zhang Y."/>
            <person name="Guo Z."/>
        </authorList>
    </citation>
    <scope>NUCLEOTIDE SEQUENCE</scope>
    <source>
        <strain evidence="4">1</strain>
    </source>
</reference>
<dbReference type="SUPFAM" id="SSF51735">
    <property type="entry name" value="NAD(P)-binding Rossmann-fold domains"/>
    <property type="match status" value="1"/>
</dbReference>
<dbReference type="RefSeq" id="WP_055037829.1">
    <property type="nucleotide sequence ID" value="NZ_AP014854.2"/>
</dbReference>
<gene>
    <name evidence="3" type="ORF">BV133_2293</name>
    <name evidence="4" type="ORF">BVIRIDIS_18610</name>
</gene>